<reference evidence="1" key="1">
    <citation type="submission" date="2020-05" db="EMBL/GenBank/DDBJ databases">
        <authorList>
            <person name="Chiriac C."/>
            <person name="Salcher M."/>
            <person name="Ghai R."/>
            <person name="Kavagutti S V."/>
        </authorList>
    </citation>
    <scope>NUCLEOTIDE SEQUENCE</scope>
</reference>
<sequence>MRHIYKHEIRWADIDWFGHVNNATYLTYVQEARVDFHWYAPKARGEKALLMDMVVARTEVDYIEPLKEPHIFVDVAVWVSRIGNSSFTLSYEISYEGKLYSRASSVQVAVSMENERSRPLSDEERAFLTKYLELPK</sequence>
<name>A0A6J7UQ02_9ZZZZ</name>
<evidence type="ECO:0000313" key="1">
    <source>
        <dbReference type="EMBL" id="CAB5066037.1"/>
    </source>
</evidence>
<dbReference type="Gene3D" id="3.10.129.10">
    <property type="entry name" value="Hotdog Thioesterase"/>
    <property type="match status" value="1"/>
</dbReference>
<accession>A0A6J7UQ02</accession>
<dbReference type="EMBL" id="CAFBQT010000139">
    <property type="protein sequence ID" value="CAB5066037.1"/>
    <property type="molecule type" value="Genomic_DNA"/>
</dbReference>
<dbReference type="PANTHER" id="PTHR31793:SF24">
    <property type="entry name" value="LONG-CHAIN ACYL-COA THIOESTERASE FADM"/>
    <property type="match status" value="1"/>
</dbReference>
<dbReference type="Pfam" id="PF13279">
    <property type="entry name" value="4HBT_2"/>
    <property type="match status" value="1"/>
</dbReference>
<dbReference type="InterPro" id="IPR050563">
    <property type="entry name" value="4-hydroxybenzoyl-CoA_TE"/>
</dbReference>
<dbReference type="SUPFAM" id="SSF54637">
    <property type="entry name" value="Thioesterase/thiol ester dehydrase-isomerase"/>
    <property type="match status" value="1"/>
</dbReference>
<dbReference type="GO" id="GO:0047617">
    <property type="term" value="F:fatty acyl-CoA hydrolase activity"/>
    <property type="evidence" value="ECO:0007669"/>
    <property type="project" value="TreeGrafter"/>
</dbReference>
<gene>
    <name evidence="1" type="ORF">UFOPK4355_00930</name>
</gene>
<protein>
    <submittedName>
        <fullName evidence="1">Unannotated protein</fullName>
    </submittedName>
</protein>
<organism evidence="1">
    <name type="scientific">freshwater metagenome</name>
    <dbReference type="NCBI Taxonomy" id="449393"/>
    <lineage>
        <taxon>unclassified sequences</taxon>
        <taxon>metagenomes</taxon>
        <taxon>ecological metagenomes</taxon>
    </lineage>
</organism>
<proteinExistence type="predicted"/>
<dbReference type="PANTHER" id="PTHR31793">
    <property type="entry name" value="4-HYDROXYBENZOYL-COA THIOESTERASE FAMILY MEMBER"/>
    <property type="match status" value="1"/>
</dbReference>
<dbReference type="CDD" id="cd00586">
    <property type="entry name" value="4HBT"/>
    <property type="match status" value="1"/>
</dbReference>
<dbReference type="InterPro" id="IPR029069">
    <property type="entry name" value="HotDog_dom_sf"/>
</dbReference>
<dbReference type="AlphaFoldDB" id="A0A6J7UQ02"/>